<dbReference type="NCBIfam" id="TIGR00843">
    <property type="entry name" value="benE"/>
    <property type="match status" value="1"/>
</dbReference>
<feature type="transmembrane region" description="Helical" evidence="1">
    <location>
        <begin position="12"/>
        <end position="35"/>
    </location>
</feature>
<comment type="caution">
    <text evidence="2">The sequence shown here is derived from an EMBL/GenBank/DDBJ whole genome shotgun (WGS) entry which is preliminary data.</text>
</comment>
<feature type="transmembrane region" description="Helical" evidence="1">
    <location>
        <begin position="123"/>
        <end position="142"/>
    </location>
</feature>
<evidence type="ECO:0000313" key="3">
    <source>
        <dbReference type="Proteomes" id="UP000598467"/>
    </source>
</evidence>
<evidence type="ECO:0000256" key="1">
    <source>
        <dbReference type="SAM" id="Phobius"/>
    </source>
</evidence>
<dbReference type="Pfam" id="PF03594">
    <property type="entry name" value="BenE"/>
    <property type="match status" value="1"/>
</dbReference>
<keyword evidence="1" id="KW-0812">Transmembrane</keyword>
<feature type="transmembrane region" description="Helical" evidence="1">
    <location>
        <begin position="247"/>
        <end position="277"/>
    </location>
</feature>
<gene>
    <name evidence="2" type="primary">benE</name>
    <name evidence="2" type="ORF">HK439_10595</name>
</gene>
<dbReference type="AlphaFoldDB" id="A0A926S6P7"/>
<dbReference type="PANTHER" id="PTHR30199">
    <property type="entry name" value="MFS FAMILY TRANSPORTER, PREDICTED SUBSTRATE BENZOATE"/>
    <property type="match status" value="1"/>
</dbReference>
<dbReference type="Proteomes" id="UP000598467">
    <property type="component" value="Unassembled WGS sequence"/>
</dbReference>
<sequence length="390" mass="39496">MTLSPPSLQSVSAGLLASIVGTASSFAVVVQGLLAVGASSDQAASGLMALSIAMGLCAIVAALATRMPISIAWSTPGAALLATGGAVEGGFPAAVGAFLLCAVLIIAAGLFRPLGRAVAAIPMPLANAMLAGVLFGLCLAPARAIGEFPAEALTIIVVWALAFRFRRLYAVPLAVLTTAILIYTTSDPAQFGGLSVLTRPMLVMPEFTLGAAIGIGLPLFIVTMASQNIPGMAVLSANNYYPDGGRLFSLTGVFCLLAAPFGGHAVNLAAITAAMCAGEDADPDPKRRYWAAASSGFFYILFGLVAAAATTFIAAAPPVLIEAVAGLALIGAFANSLMAATRDAETREAAVLTFLVTASGLSFFGVSGAFWGLIAGGAFMALMRFRRNTP</sequence>
<dbReference type="GO" id="GO:0042925">
    <property type="term" value="F:benzoate transmembrane transporter activity"/>
    <property type="evidence" value="ECO:0007669"/>
    <property type="project" value="InterPro"/>
</dbReference>
<dbReference type="RefSeq" id="WP_190291377.1">
    <property type="nucleotide sequence ID" value="NZ_JABFCZ010000010.1"/>
</dbReference>
<protein>
    <submittedName>
        <fullName evidence="2">Benzoate/H(+) symporter BenE family transporter</fullName>
    </submittedName>
</protein>
<proteinExistence type="predicted"/>
<feature type="transmembrane region" description="Helical" evidence="1">
    <location>
        <begin position="148"/>
        <end position="165"/>
    </location>
</feature>
<dbReference type="EMBL" id="JABFCZ010000010">
    <property type="protein sequence ID" value="MBD1546712.1"/>
    <property type="molecule type" value="Genomic_DNA"/>
</dbReference>
<feature type="transmembrane region" description="Helical" evidence="1">
    <location>
        <begin position="89"/>
        <end position="111"/>
    </location>
</feature>
<organism evidence="2 3">
    <name type="scientific">Roseibium aggregatum</name>
    <dbReference type="NCBI Taxonomy" id="187304"/>
    <lineage>
        <taxon>Bacteria</taxon>
        <taxon>Pseudomonadati</taxon>
        <taxon>Pseudomonadota</taxon>
        <taxon>Alphaproteobacteria</taxon>
        <taxon>Hyphomicrobiales</taxon>
        <taxon>Stappiaceae</taxon>
        <taxon>Roseibium</taxon>
    </lineage>
</organism>
<feature type="transmembrane region" description="Helical" evidence="1">
    <location>
        <begin position="207"/>
        <end position="227"/>
    </location>
</feature>
<feature type="transmembrane region" description="Helical" evidence="1">
    <location>
        <begin position="47"/>
        <end position="69"/>
    </location>
</feature>
<keyword evidence="1" id="KW-0472">Membrane</keyword>
<feature type="transmembrane region" description="Helical" evidence="1">
    <location>
        <begin position="289"/>
        <end position="313"/>
    </location>
</feature>
<feature type="transmembrane region" description="Helical" evidence="1">
    <location>
        <begin position="350"/>
        <end position="383"/>
    </location>
</feature>
<dbReference type="InterPro" id="IPR004711">
    <property type="entry name" value="Benzoate_Transporter"/>
</dbReference>
<dbReference type="GO" id="GO:0005886">
    <property type="term" value="C:plasma membrane"/>
    <property type="evidence" value="ECO:0007669"/>
    <property type="project" value="TreeGrafter"/>
</dbReference>
<feature type="transmembrane region" description="Helical" evidence="1">
    <location>
        <begin position="319"/>
        <end position="338"/>
    </location>
</feature>
<accession>A0A926S6P7</accession>
<keyword evidence="1" id="KW-1133">Transmembrane helix</keyword>
<name>A0A926S6P7_9HYPH</name>
<evidence type="ECO:0000313" key="2">
    <source>
        <dbReference type="EMBL" id="MBD1546712.1"/>
    </source>
</evidence>
<dbReference type="PANTHER" id="PTHR30199:SF0">
    <property type="entry name" value="INNER MEMBRANE PROTEIN YDCO"/>
    <property type="match status" value="1"/>
</dbReference>
<reference evidence="2" key="1">
    <citation type="submission" date="2020-05" db="EMBL/GenBank/DDBJ databases">
        <title>Identification of trans-AT polyketide cluster in two marine bacteria, producers of a novel glutaramide-containing polyketide sesbanimide D and analogs.</title>
        <authorList>
            <person name="Kacar D."/>
            <person name="Rodriguez P."/>
            <person name="Canedo L."/>
            <person name="Gonzalez E."/>
            <person name="Galan B."/>
            <person name="De La Calle F."/>
            <person name="Garcia J.L."/>
        </authorList>
    </citation>
    <scope>NUCLEOTIDE SEQUENCE</scope>
    <source>
        <strain evidence="2">PHM038</strain>
    </source>
</reference>